<proteinExistence type="predicted"/>
<protein>
    <submittedName>
        <fullName evidence="2">Uncharacterized protein</fullName>
    </submittedName>
</protein>
<comment type="caution">
    <text evidence="2">The sequence shown here is derived from an EMBL/GenBank/DDBJ whole genome shotgun (WGS) entry which is preliminary data.</text>
</comment>
<evidence type="ECO:0000256" key="1">
    <source>
        <dbReference type="SAM" id="MobiDB-lite"/>
    </source>
</evidence>
<gene>
    <name evidence="2" type="ORF">Sradi_7152100</name>
</gene>
<dbReference type="AlphaFoldDB" id="A0AAW2IW52"/>
<sequence length="59" mass="6571">MDLHSTGPLSGRRRSRQQAAAAFGRLLDEEDEVMDEMMGSPRSRVDWGSSNLKTPPLIN</sequence>
<dbReference type="EMBL" id="JACGWJ010000964">
    <property type="protein sequence ID" value="KAL0286322.1"/>
    <property type="molecule type" value="Genomic_DNA"/>
</dbReference>
<feature type="region of interest" description="Disordered" evidence="1">
    <location>
        <begin position="37"/>
        <end position="59"/>
    </location>
</feature>
<reference evidence="2" key="2">
    <citation type="journal article" date="2024" name="Plant">
        <title>Genomic evolution and insights into agronomic trait innovations of Sesamum species.</title>
        <authorList>
            <person name="Miao H."/>
            <person name="Wang L."/>
            <person name="Qu L."/>
            <person name="Liu H."/>
            <person name="Sun Y."/>
            <person name="Le M."/>
            <person name="Wang Q."/>
            <person name="Wei S."/>
            <person name="Zheng Y."/>
            <person name="Lin W."/>
            <person name="Duan Y."/>
            <person name="Cao H."/>
            <person name="Xiong S."/>
            <person name="Wang X."/>
            <person name="Wei L."/>
            <person name="Li C."/>
            <person name="Ma Q."/>
            <person name="Ju M."/>
            <person name="Zhao R."/>
            <person name="Li G."/>
            <person name="Mu C."/>
            <person name="Tian Q."/>
            <person name="Mei H."/>
            <person name="Zhang T."/>
            <person name="Gao T."/>
            <person name="Zhang H."/>
        </authorList>
    </citation>
    <scope>NUCLEOTIDE SEQUENCE</scope>
    <source>
        <strain evidence="2">G02</strain>
    </source>
</reference>
<accession>A0AAW2IW52</accession>
<name>A0AAW2IW52_SESRA</name>
<reference evidence="2" key="1">
    <citation type="submission" date="2020-06" db="EMBL/GenBank/DDBJ databases">
        <authorList>
            <person name="Li T."/>
            <person name="Hu X."/>
            <person name="Zhang T."/>
            <person name="Song X."/>
            <person name="Zhang H."/>
            <person name="Dai N."/>
            <person name="Sheng W."/>
            <person name="Hou X."/>
            <person name="Wei L."/>
        </authorList>
    </citation>
    <scope>NUCLEOTIDE SEQUENCE</scope>
    <source>
        <strain evidence="2">G02</strain>
        <tissue evidence="2">Leaf</tissue>
    </source>
</reference>
<organism evidence="2">
    <name type="scientific">Sesamum radiatum</name>
    <name type="common">Black benniseed</name>
    <dbReference type="NCBI Taxonomy" id="300843"/>
    <lineage>
        <taxon>Eukaryota</taxon>
        <taxon>Viridiplantae</taxon>
        <taxon>Streptophyta</taxon>
        <taxon>Embryophyta</taxon>
        <taxon>Tracheophyta</taxon>
        <taxon>Spermatophyta</taxon>
        <taxon>Magnoliopsida</taxon>
        <taxon>eudicotyledons</taxon>
        <taxon>Gunneridae</taxon>
        <taxon>Pentapetalae</taxon>
        <taxon>asterids</taxon>
        <taxon>lamiids</taxon>
        <taxon>Lamiales</taxon>
        <taxon>Pedaliaceae</taxon>
        <taxon>Sesamum</taxon>
    </lineage>
</organism>
<evidence type="ECO:0000313" key="2">
    <source>
        <dbReference type="EMBL" id="KAL0286322.1"/>
    </source>
</evidence>
<feature type="region of interest" description="Disordered" evidence="1">
    <location>
        <begin position="1"/>
        <end position="20"/>
    </location>
</feature>